<organism evidence="2 3">
    <name type="scientific">Aspergillus tanneri</name>
    <dbReference type="NCBI Taxonomy" id="1220188"/>
    <lineage>
        <taxon>Eukaryota</taxon>
        <taxon>Fungi</taxon>
        <taxon>Dikarya</taxon>
        <taxon>Ascomycota</taxon>
        <taxon>Pezizomycotina</taxon>
        <taxon>Eurotiomycetes</taxon>
        <taxon>Eurotiomycetidae</taxon>
        <taxon>Eurotiales</taxon>
        <taxon>Aspergillaceae</taxon>
        <taxon>Aspergillus</taxon>
        <taxon>Aspergillus subgen. Circumdati</taxon>
    </lineage>
</organism>
<evidence type="ECO:0000313" key="4">
    <source>
        <dbReference type="Proteomes" id="UP000324241"/>
    </source>
</evidence>
<dbReference type="EMBL" id="SOSA01000388">
    <property type="protein sequence ID" value="THC91748.1"/>
    <property type="molecule type" value="Genomic_DNA"/>
</dbReference>
<dbReference type="EMBL" id="QUQM01000004">
    <property type="protein sequence ID" value="KAA8647062.1"/>
    <property type="molecule type" value="Genomic_DNA"/>
</dbReference>
<reference evidence="1 4" key="2">
    <citation type="submission" date="2019-08" db="EMBL/GenBank/DDBJ databases">
        <title>The genome sequence of a newly discovered highly antifungal drug resistant Aspergillus species, Aspergillus tanneri NIH 1004.</title>
        <authorList>
            <person name="Mounaud S."/>
            <person name="Singh I."/>
            <person name="Joardar V."/>
            <person name="Pakala S."/>
            <person name="Pakala S."/>
            <person name="Venepally P."/>
            <person name="Chung J.K."/>
            <person name="Losada L."/>
            <person name="Nierman W.C."/>
        </authorList>
    </citation>
    <scope>NUCLEOTIDE SEQUENCE [LARGE SCALE GENOMIC DNA]</scope>
    <source>
        <strain evidence="1 4">NIH1004</strain>
    </source>
</reference>
<dbReference type="VEuPathDB" id="FungiDB:EYZ11_008799"/>
<dbReference type="RefSeq" id="XP_033426423.1">
    <property type="nucleotide sequence ID" value="XM_033570391.1"/>
</dbReference>
<name>A0A4S3JBR0_9EURO</name>
<proteinExistence type="predicted"/>
<evidence type="ECO:0000313" key="3">
    <source>
        <dbReference type="Proteomes" id="UP000308092"/>
    </source>
</evidence>
<dbReference type="GeneID" id="54328447"/>
<sequence length="331" mass="38018">MAEFPKSLIELVLAAQEEPEKHPYGNPTSWPAAKIHGFVNYVLEHLEQFAPKDQTKQQALKEVQTAMNVLWPPTGEKYELPKPKQIIARKLERPKGGPKELIVDPNNTYKDTSYWNLWSHLGVFLGLLGPAPPNSEVANFYAPMTAMWGWWCISLLEADKTSLSKFAMTQCTWYRNPGKQDEFLLGHSLGGHEPKAADRWEEKVQRARYNLIKDPFSLEENEWSFECSPLTKANGASDTKFGNCAETYPFTTFFWKWELSPTQKEQLYGLALRRDYFPPRPKDVAKITRNKFNIRMANQHMVPPCENCAELIRLGQGDKLKFDPVVIPQTE</sequence>
<gene>
    <name evidence="1" type="ORF">ATNIH1004_005745</name>
    <name evidence="2" type="ORF">EYZ11_008799</name>
</gene>
<dbReference type="AlphaFoldDB" id="A0A4S3JBR0"/>
<dbReference type="OrthoDB" id="5350472at2759"/>
<evidence type="ECO:0000313" key="2">
    <source>
        <dbReference type="EMBL" id="THC91748.1"/>
    </source>
</evidence>
<protein>
    <submittedName>
        <fullName evidence="2">Uncharacterized protein</fullName>
    </submittedName>
</protein>
<dbReference type="Proteomes" id="UP000324241">
    <property type="component" value="Unassembled WGS sequence"/>
</dbReference>
<comment type="caution">
    <text evidence="2">The sequence shown here is derived from an EMBL/GenBank/DDBJ whole genome shotgun (WGS) entry which is preliminary data.</text>
</comment>
<dbReference type="Proteomes" id="UP000308092">
    <property type="component" value="Unassembled WGS sequence"/>
</dbReference>
<keyword evidence="3" id="KW-1185">Reference proteome</keyword>
<evidence type="ECO:0000313" key="1">
    <source>
        <dbReference type="EMBL" id="KAA8647062.1"/>
    </source>
</evidence>
<reference evidence="2 3" key="1">
    <citation type="submission" date="2019-03" db="EMBL/GenBank/DDBJ databases">
        <title>The genome sequence of a newly discovered highly antifungal drug resistant Aspergillus species, Aspergillus tanneri NIH 1004.</title>
        <authorList>
            <person name="Mounaud S."/>
            <person name="Singh I."/>
            <person name="Joardar V."/>
            <person name="Pakala S."/>
            <person name="Pakala S."/>
            <person name="Venepally P."/>
            <person name="Hoover J."/>
            <person name="Nierman W."/>
            <person name="Chung J."/>
            <person name="Losada L."/>
        </authorList>
    </citation>
    <scope>NUCLEOTIDE SEQUENCE [LARGE SCALE GENOMIC DNA]</scope>
    <source>
        <strain evidence="2 3">NIH1004</strain>
    </source>
</reference>
<accession>A0A4S3JBR0</accession>